<name>A0ABR3ELJ6_9AGAR</name>
<comment type="caution">
    <text evidence="2">The sequence shown here is derived from an EMBL/GenBank/DDBJ whole genome shotgun (WGS) entry which is preliminary data.</text>
</comment>
<organism evidence="2 3">
    <name type="scientific">Marasmius crinis-equi</name>
    <dbReference type="NCBI Taxonomy" id="585013"/>
    <lineage>
        <taxon>Eukaryota</taxon>
        <taxon>Fungi</taxon>
        <taxon>Dikarya</taxon>
        <taxon>Basidiomycota</taxon>
        <taxon>Agaricomycotina</taxon>
        <taxon>Agaricomycetes</taxon>
        <taxon>Agaricomycetidae</taxon>
        <taxon>Agaricales</taxon>
        <taxon>Marasmiineae</taxon>
        <taxon>Marasmiaceae</taxon>
        <taxon>Marasmius</taxon>
    </lineage>
</organism>
<dbReference type="Proteomes" id="UP001465976">
    <property type="component" value="Unassembled WGS sequence"/>
</dbReference>
<accession>A0ABR3ELJ6</accession>
<reference evidence="2 3" key="1">
    <citation type="submission" date="2024-02" db="EMBL/GenBank/DDBJ databases">
        <title>A draft genome for the cacao thread blight pathogen Marasmius crinis-equi.</title>
        <authorList>
            <person name="Cohen S.P."/>
            <person name="Baruah I.K."/>
            <person name="Amoako-Attah I."/>
            <person name="Bukari Y."/>
            <person name="Meinhardt L.W."/>
            <person name="Bailey B.A."/>
        </authorList>
    </citation>
    <scope>NUCLEOTIDE SEQUENCE [LARGE SCALE GENOMIC DNA]</scope>
    <source>
        <strain evidence="2 3">GH-76</strain>
    </source>
</reference>
<gene>
    <name evidence="2" type="ORF">V5O48_018329</name>
</gene>
<feature type="non-terminal residue" evidence="2">
    <location>
        <position position="70"/>
    </location>
</feature>
<evidence type="ECO:0000313" key="2">
    <source>
        <dbReference type="EMBL" id="KAL0563733.1"/>
    </source>
</evidence>
<protein>
    <submittedName>
        <fullName evidence="2">Uncharacterized protein</fullName>
    </submittedName>
</protein>
<evidence type="ECO:0000313" key="3">
    <source>
        <dbReference type="Proteomes" id="UP001465976"/>
    </source>
</evidence>
<keyword evidence="3" id="KW-1185">Reference proteome</keyword>
<sequence>MSNPSSETPADNAPSAENVDVVSGDTTANVSSVMNDVDQLVAIINNAVAARVPAAVETALANMLDQRLAY</sequence>
<evidence type="ECO:0000256" key="1">
    <source>
        <dbReference type="SAM" id="MobiDB-lite"/>
    </source>
</evidence>
<proteinExistence type="predicted"/>
<feature type="region of interest" description="Disordered" evidence="1">
    <location>
        <begin position="1"/>
        <end position="21"/>
    </location>
</feature>
<dbReference type="EMBL" id="JBAHYK010003241">
    <property type="protein sequence ID" value="KAL0563733.1"/>
    <property type="molecule type" value="Genomic_DNA"/>
</dbReference>